<dbReference type="InterPro" id="IPR056693">
    <property type="entry name" value="DUF7791"/>
</dbReference>
<comment type="caution">
    <text evidence="2">The sequence shown here is derived from an EMBL/GenBank/DDBJ whole genome shotgun (WGS) entry which is preliminary data.</text>
</comment>
<dbReference type="OrthoDB" id="443402at2759"/>
<evidence type="ECO:0000313" key="2">
    <source>
        <dbReference type="EMBL" id="KAH7169963.1"/>
    </source>
</evidence>
<keyword evidence="3" id="KW-1185">Reference proteome</keyword>
<gene>
    <name evidence="2" type="ORF">EDB81DRAFT_150317</name>
</gene>
<name>A0A9P9FQJ8_9HYPO</name>
<protein>
    <recommendedName>
        <fullName evidence="1">DUF7791 domain-containing protein</fullName>
    </recommendedName>
</protein>
<dbReference type="Pfam" id="PF25053">
    <property type="entry name" value="DUF7791"/>
    <property type="match status" value="1"/>
</dbReference>
<evidence type="ECO:0000259" key="1">
    <source>
        <dbReference type="Pfam" id="PF25053"/>
    </source>
</evidence>
<organism evidence="2 3">
    <name type="scientific">Dactylonectria macrodidyma</name>
    <dbReference type="NCBI Taxonomy" id="307937"/>
    <lineage>
        <taxon>Eukaryota</taxon>
        <taxon>Fungi</taxon>
        <taxon>Dikarya</taxon>
        <taxon>Ascomycota</taxon>
        <taxon>Pezizomycotina</taxon>
        <taxon>Sordariomycetes</taxon>
        <taxon>Hypocreomycetidae</taxon>
        <taxon>Hypocreales</taxon>
        <taxon>Nectriaceae</taxon>
        <taxon>Dactylonectria</taxon>
    </lineage>
</organism>
<dbReference type="Proteomes" id="UP000738349">
    <property type="component" value="Unassembled WGS sequence"/>
</dbReference>
<proteinExistence type="predicted"/>
<feature type="domain" description="DUF7791" evidence="1">
    <location>
        <begin position="47"/>
        <end position="116"/>
    </location>
</feature>
<reference evidence="2" key="1">
    <citation type="journal article" date="2021" name="Nat. Commun.">
        <title>Genetic determinants of endophytism in the Arabidopsis root mycobiome.</title>
        <authorList>
            <person name="Mesny F."/>
            <person name="Miyauchi S."/>
            <person name="Thiergart T."/>
            <person name="Pickel B."/>
            <person name="Atanasova L."/>
            <person name="Karlsson M."/>
            <person name="Huettel B."/>
            <person name="Barry K.W."/>
            <person name="Haridas S."/>
            <person name="Chen C."/>
            <person name="Bauer D."/>
            <person name="Andreopoulos W."/>
            <person name="Pangilinan J."/>
            <person name="LaButti K."/>
            <person name="Riley R."/>
            <person name="Lipzen A."/>
            <person name="Clum A."/>
            <person name="Drula E."/>
            <person name="Henrissat B."/>
            <person name="Kohler A."/>
            <person name="Grigoriev I.V."/>
            <person name="Martin F.M."/>
            <person name="Hacquard S."/>
        </authorList>
    </citation>
    <scope>NUCLEOTIDE SEQUENCE</scope>
    <source>
        <strain evidence="2">MPI-CAGE-AT-0147</strain>
    </source>
</reference>
<dbReference type="AlphaFoldDB" id="A0A9P9FQJ8"/>
<dbReference type="EMBL" id="JAGMUV010000002">
    <property type="protein sequence ID" value="KAH7169963.1"/>
    <property type="molecule type" value="Genomic_DNA"/>
</dbReference>
<evidence type="ECO:0000313" key="3">
    <source>
        <dbReference type="Proteomes" id="UP000738349"/>
    </source>
</evidence>
<accession>A0A9P9FQJ8</accession>
<sequence length="283" mass="31949">MAGYLRIALAALEPLPDIVYGLHEEYDDTEFFLKGKTGDLAGPVEQSFNNRTRERLNAMTMGLLEVHVGVDFLHRTLKDFLATGEMMKFLSEKSREGFEPNISIARAYVAWIKRGRFPRSVIRKRTGFYEPNPLVQNVRQALYYVSMGVGQDAADTETLLDELDYTLELMFWNKSPKFEESAAVSKNYRRLFCESVILAELSGYVSAKLKGESTYFDILEISPLQLILEADGPHSSAMIKCILEHGFSPNDHISTAMPDLATTSIWMNLLSGLARNITEQTND</sequence>